<evidence type="ECO:0000313" key="1">
    <source>
        <dbReference type="EMBL" id="KUG01545.1"/>
    </source>
</evidence>
<proteinExistence type="predicted"/>
<dbReference type="OMA" id="MFAYAFE"/>
<reference evidence="1 2" key="1">
    <citation type="submission" date="2015-11" db="EMBL/GenBank/DDBJ databases">
        <title>Genomes and virulence difference between two physiological races of Phytophthora nicotianae.</title>
        <authorList>
            <person name="Liu H."/>
            <person name="Ma X."/>
            <person name="Yu H."/>
            <person name="Fang D."/>
            <person name="Li Y."/>
            <person name="Wang X."/>
            <person name="Wang W."/>
            <person name="Dong Y."/>
            <person name="Xiao B."/>
        </authorList>
    </citation>
    <scope>NUCLEOTIDE SEQUENCE [LARGE SCALE GENOMIC DNA]</scope>
    <source>
        <strain evidence="2">race 0</strain>
    </source>
</reference>
<name>A0A0W8DZA0_PHYNI</name>
<evidence type="ECO:0000313" key="2">
    <source>
        <dbReference type="Proteomes" id="UP000052943"/>
    </source>
</evidence>
<comment type="caution">
    <text evidence="1">The sequence shown here is derived from an EMBL/GenBank/DDBJ whole genome shotgun (WGS) entry which is preliminary data.</text>
</comment>
<dbReference type="Proteomes" id="UP000052943">
    <property type="component" value="Unassembled WGS sequence"/>
</dbReference>
<protein>
    <submittedName>
        <fullName evidence="1">Uncharacterized protein</fullName>
    </submittedName>
</protein>
<dbReference type="EMBL" id="LNFO01000303">
    <property type="protein sequence ID" value="KUG01545.1"/>
    <property type="molecule type" value="Genomic_DNA"/>
</dbReference>
<sequence>MTCCQGHRPNGDPCRRPKDLNARGYCHQHSWQDGPRCQGIKGGTTRPCKNPAKEGYAYCCATHDPAEVHIPPSVLDPEGYYLRGRVQDDVVARWKEQDIYNRRPLDLRSLLDLDHIVEKQCFTYGLSQLDLRQGDDDFALATEVLRENVVNELDNLTLTRSSTNRIKGAGVYQFLDDSRTGHLGNKTFTTYLLEATRDGETLGRAVTRRITRNMGRAMKKCQWKLSDEGDTPVLDNLSGQLQKLFVAMELHER</sequence>
<dbReference type="OrthoDB" id="124038at2759"/>
<gene>
    <name evidence="1" type="ORF">AM587_10001912</name>
</gene>
<accession>A0A0W8DZA0</accession>
<organism evidence="1 2">
    <name type="scientific">Phytophthora nicotianae</name>
    <name type="common">Potato buckeye rot agent</name>
    <name type="synonym">Phytophthora parasitica</name>
    <dbReference type="NCBI Taxonomy" id="4792"/>
    <lineage>
        <taxon>Eukaryota</taxon>
        <taxon>Sar</taxon>
        <taxon>Stramenopiles</taxon>
        <taxon>Oomycota</taxon>
        <taxon>Peronosporomycetes</taxon>
        <taxon>Peronosporales</taxon>
        <taxon>Peronosporaceae</taxon>
        <taxon>Phytophthora</taxon>
    </lineage>
</organism>
<dbReference type="AlphaFoldDB" id="A0A0W8DZA0"/>